<dbReference type="AlphaFoldDB" id="A0A0M8K4R5"/>
<proteinExistence type="inferred from homology"/>
<dbReference type="Proteomes" id="UP000037784">
    <property type="component" value="Unassembled WGS sequence"/>
</dbReference>
<dbReference type="Pfam" id="PF02774">
    <property type="entry name" value="Semialdhyde_dhC"/>
    <property type="match status" value="1"/>
</dbReference>
<dbReference type="InterPro" id="IPR051823">
    <property type="entry name" value="ASADH-related"/>
</dbReference>
<dbReference type="InterPro" id="IPR012280">
    <property type="entry name" value="Semialdhyde_DH_dimer_dom"/>
</dbReference>
<protein>
    <submittedName>
        <fullName evidence="9">Aspartate-semialdehyde dehydrogenase</fullName>
        <ecNumber evidence="9">1.2.1.11</ecNumber>
    </submittedName>
</protein>
<dbReference type="NCBIfam" id="TIGR00978">
    <property type="entry name" value="asd_EA"/>
    <property type="match status" value="1"/>
</dbReference>
<evidence type="ECO:0000256" key="7">
    <source>
        <dbReference type="PIRSR" id="PIRSR000148-1"/>
    </source>
</evidence>
<dbReference type="Pfam" id="PF01118">
    <property type="entry name" value="Semialdhyde_dh"/>
    <property type="match status" value="1"/>
</dbReference>
<dbReference type="GO" id="GO:0004073">
    <property type="term" value="F:aspartate-semialdehyde dehydrogenase activity"/>
    <property type="evidence" value="ECO:0007669"/>
    <property type="project" value="UniProtKB-EC"/>
</dbReference>
<dbReference type="Gene3D" id="3.40.50.720">
    <property type="entry name" value="NAD(P)-binding Rossmann-like Domain"/>
    <property type="match status" value="1"/>
</dbReference>
<dbReference type="EMBL" id="LGKN01000004">
    <property type="protein sequence ID" value="KPL88610.1"/>
    <property type="molecule type" value="Genomic_DNA"/>
</dbReference>
<keyword evidence="5 9" id="KW-0560">Oxidoreductase</keyword>
<evidence type="ECO:0000256" key="6">
    <source>
        <dbReference type="ARBA" id="ARBA00023167"/>
    </source>
</evidence>
<dbReference type="PATRIC" id="fig|872965.6.peg.1568"/>
<dbReference type="InterPro" id="IPR036291">
    <property type="entry name" value="NAD(P)-bd_dom_sf"/>
</dbReference>
<dbReference type="SMART" id="SM00859">
    <property type="entry name" value="Semialdhyde_dh"/>
    <property type="match status" value="1"/>
</dbReference>
<sequence length="350" mass="37226">MAKIPVAVLGATGLVGQRLVRRLADHPWFEVVALTGSARSEGKRYADVVRWRLPGDPPPQVADMIVQPSDPAHVPAKLVFSALPSSIAADIEAAFAQAGAFVSSNARNYRMHADVPLVLPEVNPDHLALLHVQQRQRGWTGGIVTNANCVAIPLTLALKPLQDAFGVEQVFVVTMQAISGAGYPGVASLDIVDNVIPFISGEEPKIESEPLKMLGTLSDDTVEAAPIAISAQANRVATRDGHMLCVSVKLKQQATPAEVAEVLRAFRGKPQELNLPSAAPTPIVVREEDDRPQPVRDRDAAGGMAITVGRIRECPLFDVKFVVLGHNTERGAAAAALLNGELLKAEGFVA</sequence>
<feature type="domain" description="Semialdehyde dehydrogenase NAD-binding" evidence="8">
    <location>
        <begin position="5"/>
        <end position="130"/>
    </location>
</feature>
<evidence type="ECO:0000256" key="5">
    <source>
        <dbReference type="ARBA" id="ARBA00023002"/>
    </source>
</evidence>
<evidence type="ECO:0000313" key="10">
    <source>
        <dbReference type="EMBL" id="KPL88610.1"/>
    </source>
</evidence>
<dbReference type="GO" id="GO:0050661">
    <property type="term" value="F:NADP binding"/>
    <property type="evidence" value="ECO:0007669"/>
    <property type="project" value="InterPro"/>
</dbReference>
<reference evidence="11" key="3">
    <citation type="submission" date="2015-08" db="EMBL/GenBank/DDBJ databases">
        <title>Draft Genome Sequence of a Heterotrophic Facultative Anaerobic Bacterium Ardenticatena maritima Strain 110S.</title>
        <authorList>
            <person name="Kawaichi S."/>
            <person name="Yoshida T."/>
            <person name="Sako Y."/>
            <person name="Nakamura R."/>
        </authorList>
    </citation>
    <scope>NUCLEOTIDE SEQUENCE [LARGE SCALE GENOMIC DNA]</scope>
    <source>
        <strain evidence="11">110S</strain>
    </source>
</reference>
<dbReference type="FunFam" id="3.30.360.10:FF:000016">
    <property type="entry name" value="Probable aspartate-semialdehyde dehydrogenase"/>
    <property type="match status" value="1"/>
</dbReference>
<dbReference type="SUPFAM" id="SSF51735">
    <property type="entry name" value="NAD(P)-binding Rossmann-fold domains"/>
    <property type="match status" value="1"/>
</dbReference>
<dbReference type="GO" id="GO:0051287">
    <property type="term" value="F:NAD binding"/>
    <property type="evidence" value="ECO:0007669"/>
    <property type="project" value="InterPro"/>
</dbReference>
<dbReference type="InParanoid" id="A0A0M8K4R5"/>
<keyword evidence="4" id="KW-0521">NADP</keyword>
<dbReference type="SUPFAM" id="SSF55347">
    <property type="entry name" value="Glyceraldehyde-3-phosphate dehydrogenase-like, C-terminal domain"/>
    <property type="match status" value="1"/>
</dbReference>
<dbReference type="EC" id="1.2.1.11" evidence="9"/>
<evidence type="ECO:0000259" key="8">
    <source>
        <dbReference type="SMART" id="SM00859"/>
    </source>
</evidence>
<keyword evidence="11" id="KW-1185">Reference proteome</keyword>
<keyword evidence="3" id="KW-0791">Threonine biosynthesis</keyword>
<dbReference type="OrthoDB" id="9805684at2"/>
<dbReference type="Gene3D" id="3.30.360.10">
    <property type="entry name" value="Dihydrodipicolinate Reductase, domain 2"/>
    <property type="match status" value="1"/>
</dbReference>
<dbReference type="GO" id="GO:0046983">
    <property type="term" value="F:protein dimerization activity"/>
    <property type="evidence" value="ECO:0007669"/>
    <property type="project" value="InterPro"/>
</dbReference>
<dbReference type="CDD" id="cd18130">
    <property type="entry name" value="ASADH_C_arch_fung_like"/>
    <property type="match status" value="1"/>
</dbReference>
<dbReference type="STRING" id="872965.SE16_07635"/>
<dbReference type="RefSeq" id="WP_054491580.1">
    <property type="nucleotide sequence ID" value="NZ_BBZA01000003.1"/>
</dbReference>
<dbReference type="PANTHER" id="PTHR46718">
    <property type="entry name" value="ASPARTATE-SEMIALDEHYDE DEHYDROGENASE"/>
    <property type="match status" value="1"/>
</dbReference>
<evidence type="ECO:0000256" key="4">
    <source>
        <dbReference type="ARBA" id="ARBA00022857"/>
    </source>
</evidence>
<gene>
    <name evidence="9" type="primary">asd</name>
    <name evidence="9" type="ORF">ARMA_0046</name>
    <name evidence="10" type="ORF">SE16_07635</name>
</gene>
<dbReference type="PANTHER" id="PTHR46718:SF1">
    <property type="entry name" value="ASPARTATE-SEMIALDEHYDE DEHYDROGENASE"/>
    <property type="match status" value="1"/>
</dbReference>
<name>A0A0M8K4R5_9CHLR</name>
<dbReference type="PIRSF" id="PIRSF000148">
    <property type="entry name" value="ASA_dh"/>
    <property type="match status" value="1"/>
</dbReference>
<accession>A0A0M8K4R5</accession>
<dbReference type="InterPro" id="IPR005676">
    <property type="entry name" value="Asp_semi-ald_DH_pep-lack"/>
</dbReference>
<evidence type="ECO:0000313" key="9">
    <source>
        <dbReference type="EMBL" id="GAP61623.1"/>
    </source>
</evidence>
<reference evidence="10 12" key="2">
    <citation type="submission" date="2015-07" db="EMBL/GenBank/DDBJ databases">
        <title>Whole genome sequence of Ardenticatena maritima DSM 23922.</title>
        <authorList>
            <person name="Hemp J."/>
            <person name="Ward L.M."/>
            <person name="Pace L.A."/>
            <person name="Fischer W.W."/>
        </authorList>
    </citation>
    <scope>NUCLEOTIDE SEQUENCE [LARGE SCALE GENOMIC DNA]</scope>
    <source>
        <strain evidence="10 12">110S</strain>
    </source>
</reference>
<comment type="similarity">
    <text evidence="1">Belongs to the aspartate-semialdehyde dehydrogenase family.</text>
</comment>
<evidence type="ECO:0000256" key="3">
    <source>
        <dbReference type="ARBA" id="ARBA00022697"/>
    </source>
</evidence>
<dbReference type="InterPro" id="IPR000534">
    <property type="entry name" value="Semialdehyde_DH_NAD-bd"/>
</dbReference>
<evidence type="ECO:0000313" key="11">
    <source>
        <dbReference type="Proteomes" id="UP000037784"/>
    </source>
</evidence>
<feature type="active site" description="Acyl-thioester intermediate" evidence="7">
    <location>
        <position position="149"/>
    </location>
</feature>
<dbReference type="GO" id="GO:0009086">
    <property type="term" value="P:methionine biosynthetic process"/>
    <property type="evidence" value="ECO:0007669"/>
    <property type="project" value="UniProtKB-KW"/>
</dbReference>
<organism evidence="9 11">
    <name type="scientific">Ardenticatena maritima</name>
    <dbReference type="NCBI Taxonomy" id="872965"/>
    <lineage>
        <taxon>Bacteria</taxon>
        <taxon>Bacillati</taxon>
        <taxon>Chloroflexota</taxon>
        <taxon>Ardenticatenia</taxon>
        <taxon>Ardenticatenales</taxon>
        <taxon>Ardenticatenaceae</taxon>
        <taxon>Ardenticatena</taxon>
    </lineage>
</organism>
<keyword evidence="2" id="KW-0028">Amino-acid biosynthesis</keyword>
<comment type="caution">
    <text evidence="9">The sequence shown here is derived from an EMBL/GenBank/DDBJ whole genome shotgun (WGS) entry which is preliminary data.</text>
</comment>
<dbReference type="FunCoup" id="A0A0M8K4R5">
    <property type="interactions" value="455"/>
</dbReference>
<feature type="active site" description="Proton acceptor" evidence="7">
    <location>
        <position position="242"/>
    </location>
</feature>
<dbReference type="EMBL" id="BBZA01000003">
    <property type="protein sequence ID" value="GAP61623.1"/>
    <property type="molecule type" value="Genomic_DNA"/>
</dbReference>
<evidence type="ECO:0000313" key="12">
    <source>
        <dbReference type="Proteomes" id="UP000050502"/>
    </source>
</evidence>
<reference evidence="9 11" key="1">
    <citation type="journal article" date="2015" name="Genome Announc.">
        <title>Draft Genome Sequence of a Heterotrophic Facultative Anaerobic Thermophilic Bacterium, Ardenticatena maritima Strain 110ST.</title>
        <authorList>
            <person name="Kawaichi S."/>
            <person name="Yoshida T."/>
            <person name="Sako Y."/>
            <person name="Nakamura R."/>
        </authorList>
    </citation>
    <scope>NUCLEOTIDE SEQUENCE [LARGE SCALE GENOMIC DNA]</scope>
    <source>
        <strain evidence="9 11">110S</strain>
    </source>
</reference>
<evidence type="ECO:0000256" key="1">
    <source>
        <dbReference type="ARBA" id="ARBA00010584"/>
    </source>
</evidence>
<evidence type="ECO:0000256" key="2">
    <source>
        <dbReference type="ARBA" id="ARBA00022605"/>
    </source>
</evidence>
<dbReference type="NCBIfam" id="NF006416">
    <property type="entry name" value="PRK08664.1"/>
    <property type="match status" value="1"/>
</dbReference>
<keyword evidence="6" id="KW-0486">Methionine biosynthesis</keyword>
<dbReference type="GO" id="GO:0009088">
    <property type="term" value="P:threonine biosynthetic process"/>
    <property type="evidence" value="ECO:0007669"/>
    <property type="project" value="UniProtKB-KW"/>
</dbReference>
<dbReference type="CDD" id="cd02315">
    <property type="entry name" value="ScASADH_like_N"/>
    <property type="match status" value="1"/>
</dbReference>
<dbReference type="Proteomes" id="UP000050502">
    <property type="component" value="Unassembled WGS sequence"/>
</dbReference>